<evidence type="ECO:0000259" key="8">
    <source>
        <dbReference type="PROSITE" id="PS50893"/>
    </source>
</evidence>
<reference evidence="11" key="1">
    <citation type="journal article" date="2019" name="Int. J. Syst. Evol. Microbiol.">
        <title>The Global Catalogue of Microorganisms (GCM) 10K type strain sequencing project: providing services to taxonomists for standard genome sequencing and annotation.</title>
        <authorList>
            <consortium name="The Broad Institute Genomics Platform"/>
            <consortium name="The Broad Institute Genome Sequencing Center for Infectious Disease"/>
            <person name="Wu L."/>
            <person name="Ma J."/>
        </authorList>
    </citation>
    <scope>NUCLEOTIDE SEQUENCE [LARGE SCALE GENOMIC DNA]</scope>
    <source>
        <strain evidence="11">JCM 17924</strain>
    </source>
</reference>
<feature type="transmembrane region" description="Helical" evidence="7">
    <location>
        <begin position="141"/>
        <end position="159"/>
    </location>
</feature>
<name>A0ABP8JBN3_9BACT</name>
<evidence type="ECO:0000313" key="11">
    <source>
        <dbReference type="Proteomes" id="UP001500454"/>
    </source>
</evidence>
<dbReference type="Proteomes" id="UP001500454">
    <property type="component" value="Unassembled WGS sequence"/>
</dbReference>
<dbReference type="Pfam" id="PF00005">
    <property type="entry name" value="ABC_tran"/>
    <property type="match status" value="1"/>
</dbReference>
<dbReference type="RefSeq" id="WP_345226390.1">
    <property type="nucleotide sequence ID" value="NZ_BAABHA010000010.1"/>
</dbReference>
<organism evidence="10 11">
    <name type="scientific">Hymenobacter koreensis</name>
    <dbReference type="NCBI Taxonomy" id="1084523"/>
    <lineage>
        <taxon>Bacteria</taxon>
        <taxon>Pseudomonadati</taxon>
        <taxon>Bacteroidota</taxon>
        <taxon>Cytophagia</taxon>
        <taxon>Cytophagales</taxon>
        <taxon>Hymenobacteraceae</taxon>
        <taxon>Hymenobacter</taxon>
    </lineage>
</organism>
<evidence type="ECO:0000256" key="1">
    <source>
        <dbReference type="ARBA" id="ARBA00004651"/>
    </source>
</evidence>
<comment type="subcellular location">
    <subcellularLocation>
        <location evidence="1">Cell membrane</location>
        <topology evidence="1">Multi-pass membrane protein</topology>
    </subcellularLocation>
</comment>
<keyword evidence="6 7" id="KW-0472">Membrane</keyword>
<evidence type="ECO:0000256" key="6">
    <source>
        <dbReference type="ARBA" id="ARBA00023136"/>
    </source>
</evidence>
<dbReference type="EMBL" id="BAABHA010000010">
    <property type="protein sequence ID" value="GAA4388301.1"/>
    <property type="molecule type" value="Genomic_DNA"/>
</dbReference>
<dbReference type="Pfam" id="PF00664">
    <property type="entry name" value="ABC_membrane"/>
    <property type="match status" value="1"/>
</dbReference>
<sequence>MADAASPSSLTPGQRLWRLLGAERRDITYLYVYAALAGFINLSLPLGVQSVIGFVSSGAVSTSLVVLIGFIVLGTLVVGSLQVMQAYLVEFIQRRLFARVAFDFALRLPRVRTESLGGQYLPELMNRLLDAPTLQKGMATLLLEFTAAGLQILFGLILLSFYHPIFIAFGVLLAFLLFMLLRVTWRKGLSTSLTESKYKYRVVAWLEDVARTVHTFRLGPRQRLVYSRTDDLVEGYLSARQSHFRVLLTQYFGFVAFKTLITAALLIIGCWLLINKQINIGQFVAAEIVIILTINAVEKVLLKLDVFYDALTSIDKLGHVLDLPLVPDQVGSGLALPQNAAGLTVEMRTVEFHYPDGGNPALIDVNLQLRPGEHVGLAGYDGSGKTTLLRILAGLLQDYTGVIAFDGVSQRDLSPAAMAAAVGENISHQHLFTGTVLENLTLDQAEITPADVTWALSLVGLRDYFFAYPQGLATPLGAGVPLPDHVRQKLLLARALARRPRLLLLDHFLPGVEPAERQRILVNLLAPDKPWTVVIGSNDPRVLALCPRTTLLRDGQIVADGPYTSVSQQPELRELLGQP</sequence>
<dbReference type="Gene3D" id="3.40.50.300">
    <property type="entry name" value="P-loop containing nucleotide triphosphate hydrolases"/>
    <property type="match status" value="1"/>
</dbReference>
<keyword evidence="5 7" id="KW-1133">Transmembrane helix</keyword>
<dbReference type="Gene3D" id="1.20.1560.10">
    <property type="entry name" value="ABC transporter type 1, transmembrane domain"/>
    <property type="match status" value="1"/>
</dbReference>
<proteinExistence type="predicted"/>
<dbReference type="InterPro" id="IPR003593">
    <property type="entry name" value="AAA+_ATPase"/>
</dbReference>
<dbReference type="PANTHER" id="PTHR43394">
    <property type="entry name" value="ATP-DEPENDENT PERMEASE MDL1, MITOCHONDRIAL"/>
    <property type="match status" value="1"/>
</dbReference>
<feature type="domain" description="ABC transporter" evidence="8">
    <location>
        <begin position="347"/>
        <end position="579"/>
    </location>
</feature>
<feature type="transmembrane region" description="Helical" evidence="7">
    <location>
        <begin position="251"/>
        <end position="274"/>
    </location>
</feature>
<feature type="domain" description="ABC transmembrane type-1" evidence="9">
    <location>
        <begin position="32"/>
        <end position="286"/>
    </location>
</feature>
<evidence type="ECO:0000256" key="4">
    <source>
        <dbReference type="ARBA" id="ARBA00022840"/>
    </source>
</evidence>
<dbReference type="InterPro" id="IPR003439">
    <property type="entry name" value="ABC_transporter-like_ATP-bd"/>
</dbReference>
<evidence type="ECO:0000313" key="10">
    <source>
        <dbReference type="EMBL" id="GAA4388301.1"/>
    </source>
</evidence>
<dbReference type="SUPFAM" id="SSF90123">
    <property type="entry name" value="ABC transporter transmembrane region"/>
    <property type="match status" value="1"/>
</dbReference>
<accession>A0ABP8JBN3</accession>
<dbReference type="PROSITE" id="PS50929">
    <property type="entry name" value="ABC_TM1F"/>
    <property type="match status" value="1"/>
</dbReference>
<evidence type="ECO:0000256" key="7">
    <source>
        <dbReference type="SAM" id="Phobius"/>
    </source>
</evidence>
<protein>
    <submittedName>
        <fullName evidence="10">ATP-binding cassette domain-containing protein</fullName>
    </submittedName>
</protein>
<evidence type="ECO:0000259" key="9">
    <source>
        <dbReference type="PROSITE" id="PS50929"/>
    </source>
</evidence>
<dbReference type="PANTHER" id="PTHR43394:SF4">
    <property type="entry name" value="TOXIN SECRETION ABC TRANSPORTER ATP-BINDING PROTEIN"/>
    <property type="match status" value="1"/>
</dbReference>
<comment type="caution">
    <text evidence="10">The sequence shown here is derived from an EMBL/GenBank/DDBJ whole genome shotgun (WGS) entry which is preliminary data.</text>
</comment>
<keyword evidence="2 7" id="KW-0812">Transmembrane</keyword>
<evidence type="ECO:0000256" key="3">
    <source>
        <dbReference type="ARBA" id="ARBA00022741"/>
    </source>
</evidence>
<evidence type="ECO:0000256" key="2">
    <source>
        <dbReference type="ARBA" id="ARBA00022692"/>
    </source>
</evidence>
<feature type="transmembrane region" description="Helical" evidence="7">
    <location>
        <begin position="165"/>
        <end position="185"/>
    </location>
</feature>
<evidence type="ECO:0000256" key="5">
    <source>
        <dbReference type="ARBA" id="ARBA00022989"/>
    </source>
</evidence>
<gene>
    <name evidence="10" type="ORF">GCM10023186_34820</name>
</gene>
<keyword evidence="11" id="KW-1185">Reference proteome</keyword>
<dbReference type="SUPFAM" id="SSF52540">
    <property type="entry name" value="P-loop containing nucleoside triphosphate hydrolases"/>
    <property type="match status" value="1"/>
</dbReference>
<dbReference type="InterPro" id="IPR011527">
    <property type="entry name" value="ABC1_TM_dom"/>
</dbReference>
<dbReference type="InterPro" id="IPR027417">
    <property type="entry name" value="P-loop_NTPase"/>
</dbReference>
<keyword evidence="3" id="KW-0547">Nucleotide-binding</keyword>
<dbReference type="InterPro" id="IPR036640">
    <property type="entry name" value="ABC1_TM_sf"/>
</dbReference>
<keyword evidence="4 10" id="KW-0067">ATP-binding</keyword>
<dbReference type="SMART" id="SM00382">
    <property type="entry name" value="AAA"/>
    <property type="match status" value="1"/>
</dbReference>
<feature type="transmembrane region" description="Helical" evidence="7">
    <location>
        <begin position="28"/>
        <end position="52"/>
    </location>
</feature>
<dbReference type="InterPro" id="IPR039421">
    <property type="entry name" value="Type_1_exporter"/>
</dbReference>
<dbReference type="PROSITE" id="PS50893">
    <property type="entry name" value="ABC_TRANSPORTER_2"/>
    <property type="match status" value="1"/>
</dbReference>
<dbReference type="GO" id="GO:0005524">
    <property type="term" value="F:ATP binding"/>
    <property type="evidence" value="ECO:0007669"/>
    <property type="project" value="UniProtKB-KW"/>
</dbReference>
<feature type="transmembrane region" description="Helical" evidence="7">
    <location>
        <begin position="64"/>
        <end position="89"/>
    </location>
</feature>